<name>A0A9W4EDS7_9ACTN</name>
<gene>
    <name evidence="1" type="ORF">SBRY_20483</name>
</gene>
<dbReference type="EMBL" id="CAJVAX010000012">
    <property type="protein sequence ID" value="CAG7628567.1"/>
    <property type="molecule type" value="Genomic_DNA"/>
</dbReference>
<comment type="caution">
    <text evidence="1">The sequence shown here is derived from an EMBL/GenBank/DDBJ whole genome shotgun (WGS) entry which is preliminary data.</text>
</comment>
<sequence length="198" mass="21483">MGRRILTSIRISEHTLKDAWQQLAEACGLPDATVLPPTGSSPEQYGRHVGDPGGLFLVVDDGTVRGHRSPYQEVFATRDLDLALYFAAQEAVGGLAGDAAPRQGRAWRTCARPAATPGRAAVSGSQATGYARGRAPYYRGGRLDFLNRAIRRAELDHPEVADEFELYFHALETGLGLRLPQQAFLDGTVRAAPWQAQV</sequence>
<reference evidence="1" key="1">
    <citation type="submission" date="2021-06" db="EMBL/GenBank/DDBJ databases">
        <authorList>
            <person name="Arsene-Ploetze F."/>
        </authorList>
    </citation>
    <scope>NUCLEOTIDE SEQUENCE</scope>
    <source>
        <strain evidence="1">SBRY1</strain>
    </source>
</reference>
<dbReference type="Proteomes" id="UP001153328">
    <property type="component" value="Unassembled WGS sequence"/>
</dbReference>
<evidence type="ECO:0000313" key="2">
    <source>
        <dbReference type="Proteomes" id="UP001153328"/>
    </source>
</evidence>
<keyword evidence="2" id="KW-1185">Reference proteome</keyword>
<dbReference type="RefSeq" id="WP_240164890.1">
    <property type="nucleotide sequence ID" value="NZ_CAJVAX010000012.1"/>
</dbReference>
<organism evidence="1 2">
    <name type="scientific">Actinacidiphila bryophytorum</name>
    <dbReference type="NCBI Taxonomy" id="1436133"/>
    <lineage>
        <taxon>Bacteria</taxon>
        <taxon>Bacillati</taxon>
        <taxon>Actinomycetota</taxon>
        <taxon>Actinomycetes</taxon>
        <taxon>Kitasatosporales</taxon>
        <taxon>Streptomycetaceae</taxon>
        <taxon>Actinacidiphila</taxon>
    </lineage>
</organism>
<proteinExistence type="predicted"/>
<accession>A0A9W4EDS7</accession>
<dbReference type="AlphaFoldDB" id="A0A9W4EDS7"/>
<evidence type="ECO:0000313" key="1">
    <source>
        <dbReference type="EMBL" id="CAG7628567.1"/>
    </source>
</evidence>
<protein>
    <submittedName>
        <fullName evidence="1">Uncharacterized protein</fullName>
    </submittedName>
</protein>